<feature type="domain" description="Fibronectin type-III" evidence="4">
    <location>
        <begin position="1296"/>
        <end position="1402"/>
    </location>
</feature>
<keyword evidence="1" id="KW-0677">Repeat</keyword>
<evidence type="ECO:0000256" key="1">
    <source>
        <dbReference type="ARBA" id="ARBA00022737"/>
    </source>
</evidence>
<dbReference type="PANTHER" id="PTHR46708">
    <property type="entry name" value="TENASCIN"/>
    <property type="match status" value="1"/>
</dbReference>
<dbReference type="InterPro" id="IPR050991">
    <property type="entry name" value="ECM_Regulatory_Proteins"/>
</dbReference>
<feature type="non-terminal residue" evidence="5">
    <location>
        <position position="1528"/>
    </location>
</feature>
<evidence type="ECO:0000256" key="2">
    <source>
        <dbReference type="SAM" id="MobiDB-lite"/>
    </source>
</evidence>
<proteinExistence type="predicted"/>
<dbReference type="PANTHER" id="PTHR46708:SF2">
    <property type="entry name" value="FIBRONECTIN TYPE-III DOMAIN-CONTAINING PROTEIN"/>
    <property type="match status" value="1"/>
</dbReference>
<feature type="domain" description="Fibronectin type-III" evidence="4">
    <location>
        <begin position="337"/>
        <end position="430"/>
    </location>
</feature>
<dbReference type="PROSITE" id="PS50853">
    <property type="entry name" value="FN3"/>
    <property type="match status" value="7"/>
</dbReference>
<dbReference type="SUPFAM" id="SSF49265">
    <property type="entry name" value="Fibronectin type III"/>
    <property type="match status" value="5"/>
</dbReference>
<feature type="transmembrane region" description="Helical" evidence="3">
    <location>
        <begin position="1470"/>
        <end position="1492"/>
    </location>
</feature>
<keyword evidence="3" id="KW-0472">Membrane</keyword>
<dbReference type="InterPro" id="IPR003961">
    <property type="entry name" value="FN3_dom"/>
</dbReference>
<keyword evidence="3" id="KW-0812">Transmembrane</keyword>
<name>A0A0V0J4R8_SCHSO</name>
<dbReference type="InterPro" id="IPR036116">
    <property type="entry name" value="FN3_sf"/>
</dbReference>
<keyword evidence="3" id="KW-1133">Transmembrane helix</keyword>
<accession>A0A0V0J4R8</accession>
<feature type="domain" description="Fibronectin type-III" evidence="4">
    <location>
        <begin position="1092"/>
        <end position="1188"/>
    </location>
</feature>
<evidence type="ECO:0000259" key="4">
    <source>
        <dbReference type="PROSITE" id="PS50853"/>
    </source>
</evidence>
<reference evidence="5" key="1">
    <citation type="submission" date="2016-01" db="EMBL/GenBank/DDBJ databases">
        <title>Reference transcriptome for the parasite Schistocephalus solidus: insights into the molecular evolution of parasitism.</title>
        <authorList>
            <person name="Hebert F.O."/>
            <person name="Grambauer S."/>
            <person name="Barber I."/>
            <person name="Landry C.R."/>
            <person name="Aubin-Horth N."/>
        </authorList>
    </citation>
    <scope>NUCLEOTIDE SEQUENCE</scope>
</reference>
<gene>
    <name evidence="5" type="primary">PRTG</name>
    <name evidence="5" type="ORF">TR112454</name>
</gene>
<organism evidence="5">
    <name type="scientific">Schistocephalus solidus</name>
    <name type="common">Tapeworm</name>
    <dbReference type="NCBI Taxonomy" id="70667"/>
    <lineage>
        <taxon>Eukaryota</taxon>
        <taxon>Metazoa</taxon>
        <taxon>Spiralia</taxon>
        <taxon>Lophotrochozoa</taxon>
        <taxon>Platyhelminthes</taxon>
        <taxon>Cestoda</taxon>
        <taxon>Eucestoda</taxon>
        <taxon>Diphyllobothriidea</taxon>
        <taxon>Diphyllobothriidae</taxon>
        <taxon>Schistocephalus</taxon>
    </lineage>
</organism>
<feature type="domain" description="Fibronectin type-III" evidence="4">
    <location>
        <begin position="541"/>
        <end position="647"/>
    </location>
</feature>
<protein>
    <submittedName>
        <fullName evidence="5">Protogenin</fullName>
    </submittedName>
</protein>
<dbReference type="EMBL" id="GEEE01003061">
    <property type="protein sequence ID" value="JAP60164.1"/>
    <property type="molecule type" value="Transcribed_RNA"/>
</dbReference>
<evidence type="ECO:0000313" key="5">
    <source>
        <dbReference type="EMBL" id="JAP60164.1"/>
    </source>
</evidence>
<feature type="domain" description="Fibronectin type-III" evidence="4">
    <location>
        <begin position="432"/>
        <end position="537"/>
    </location>
</feature>
<dbReference type="Gene3D" id="2.60.40.10">
    <property type="entry name" value="Immunoglobulins"/>
    <property type="match status" value="8"/>
</dbReference>
<dbReference type="InterPro" id="IPR013783">
    <property type="entry name" value="Ig-like_fold"/>
</dbReference>
<sequence>MTHTEKSIMHGRSKKTVSFNVSAEKLHSEPCLVALNTGGKCGLIVYNSNRNGNEICTVEGSNLCQSEPPLLALNTPIMLSEKDNNIDVIGITLPKKLYNSLQPFDFEVGRTHGSYSVLPPQNIDWVVAPISKTELSTILKYRPPATNAALLKNFTFIILEEGAEKERIIVNVSDEVFRQMDDKVSVTNDQVLQSQTDETVFLNVTLKSRLSQGKNLELKVFTNGDEVRSDIFTLKPPIFDPMQFWETSIKSVKSTAISFGWRTPIFGAEDFLRVILKARSIGGESEERHIPASNYRGELEGLQPWTNYSITITAVYTHGSYEKKMGMYRTGVDAPPAPDVVNATVTGPAIINASWSPVTTFRGKKLYYQAVCEDADWKFYDRYGGLDTTSTIFKRLSDCTEYKCKVTAVAVGDRGQEAKSEPVFSNTVRTWPPSPHQIRVQFARQFSTEGVTVSWVQALVRCSVLEYTIQVKPVQQPQSIVLVMKYPSNVTKALISGLEDNAHYEVRVRYDILPDRDGHGGGVGEFSEPKQFWTWPQAPSQPTDVAARAINSTAIRVSWNQPDRLGGIISAYTIYVNFPLLNGTVVSRNLTLAVKENDSSLFLVVDELPSETIIRVAIRATTNASSRGEGGGQGKASVIASVVTASGFSVSAGGDIGWPNSNRLVLSLYYYPNEEGARVYIKWPVESPDRLVSLEVVADPEKTVCPAVSRVNRTVTERPEMTLHGLEKNCVYEVTVTVRTRFNELGLSEVSNISTNFSYHDIAFTWWRENNVSFNVPAEKLHSEPCLVALNSGGKCQLVVYNSNRNGSELCTVEGSNLCPSEPPLLALTTPILLSEKNNMTRAISILLPKRLHDSLQPFDLKVGQNRRSYHVLPPQNIDWVVAPISKTELSTILKYRPPPTNPALLKNFTFVILKKGAEKERIIVNVNENVSRQMDDHISVTTDQVLQSQSDETVFLNVSLKTRLSQGEDVELRVFTNRDEVTRAVYTLKPPIFDPIRFWEAAILSVKSRRISFRWTTPIFGNQHFLFVLLEAEPIGGEKQGLFISATETSGALEGLQPWTYYNITITAIYTHGWYEKKIGMCQTAIEAPPAPDFVKATVAGPGIISLSWSPITAFGGKELYYKAACRDANWKLLEPPVRLNTTSIIFKRLNDCTQYKCKVTAMAVGDRTQEAESEPIFSNTVRTWPPRPLKVKLELVQQLRPEGVSVSWQEATITCGAIEYTIHIKPVRQHQAIGLEMKYPSNVTKALISGLEDNAHYEVRVRYDILPDRDGHGGGVGEFSEPKQFWTWPQAPSKPTDVTARVINNSAIRVSWNPPDRAGGIISVYTVYTSFLLRNGTAESRNLTGFSMKNKGGISLVVGDLPSRTLVKVTIRATTKSSFRGEGGGPGDVSRAVFVLTAADPFEPSKINTISTTPVAMKPAAAHFLTPDLSEPPNGSGSPPSPTTSMKPVTAAPPTAKFLNPGGLSNGGIIGIALVPIVLTAAALFAYYTFTKRRQKTNSLVRNMVQEIVEDRSTKELQSSLKQHFA</sequence>
<dbReference type="SMART" id="SM00060">
    <property type="entry name" value="FN3"/>
    <property type="match status" value="8"/>
</dbReference>
<dbReference type="CDD" id="cd00063">
    <property type="entry name" value="FN3"/>
    <property type="match status" value="5"/>
</dbReference>
<evidence type="ECO:0000256" key="3">
    <source>
        <dbReference type="SAM" id="Phobius"/>
    </source>
</evidence>
<feature type="domain" description="Fibronectin type-III" evidence="4">
    <location>
        <begin position="996"/>
        <end position="1091"/>
    </location>
</feature>
<feature type="domain" description="Fibronectin type-III" evidence="4">
    <location>
        <begin position="1189"/>
        <end position="1292"/>
    </location>
</feature>
<feature type="region of interest" description="Disordered" evidence="2">
    <location>
        <begin position="1427"/>
        <end position="1456"/>
    </location>
</feature>